<dbReference type="Ensembl" id="ENSAPET00000004347.1">
    <property type="protein sequence ID" value="ENSAPEP00000004232.1"/>
    <property type="gene ID" value="ENSAPEG00000003059.1"/>
</dbReference>
<dbReference type="AlphaFoldDB" id="A0A3P8RWJ2"/>
<dbReference type="CDD" id="cd00063">
    <property type="entry name" value="FN3"/>
    <property type="match status" value="1"/>
</dbReference>
<dbReference type="STRING" id="161767.ENSAPEP00000004232"/>
<dbReference type="InterPro" id="IPR013783">
    <property type="entry name" value="Ig-like_fold"/>
</dbReference>
<sequence length="139" mass="15134">MITHVILAWSAPEEAFDSFLVELSAASAAMQPHVTTLPGGARRAEIQGLSSSTHYDITLQGLQSCHVSTGILFLFVMISSSLRLKGFSPSLWCSVPAQILDEFSSGSFLCCSNIFIHINYYFTTLKFQCCPRTCSSASV</sequence>
<protein>
    <recommendedName>
        <fullName evidence="3">Fibronectin type-III domain-containing protein</fullName>
    </recommendedName>
</protein>
<evidence type="ECO:0000313" key="2">
    <source>
        <dbReference type="Proteomes" id="UP000265080"/>
    </source>
</evidence>
<reference evidence="1" key="3">
    <citation type="submission" date="2025-09" db="UniProtKB">
        <authorList>
            <consortium name="Ensembl"/>
        </authorList>
    </citation>
    <scope>IDENTIFICATION</scope>
</reference>
<dbReference type="InterPro" id="IPR003961">
    <property type="entry name" value="FN3_dom"/>
</dbReference>
<evidence type="ECO:0000313" key="1">
    <source>
        <dbReference type="Ensembl" id="ENSAPEP00000004232.1"/>
    </source>
</evidence>
<dbReference type="InterPro" id="IPR036116">
    <property type="entry name" value="FN3_sf"/>
</dbReference>
<dbReference type="Proteomes" id="UP000265080">
    <property type="component" value="Chromosome 16"/>
</dbReference>
<organism evidence="1 2">
    <name type="scientific">Amphiprion percula</name>
    <name type="common">Orange clownfish</name>
    <name type="synonym">Lutjanus percula</name>
    <dbReference type="NCBI Taxonomy" id="161767"/>
    <lineage>
        <taxon>Eukaryota</taxon>
        <taxon>Metazoa</taxon>
        <taxon>Chordata</taxon>
        <taxon>Craniata</taxon>
        <taxon>Vertebrata</taxon>
        <taxon>Euteleostomi</taxon>
        <taxon>Actinopterygii</taxon>
        <taxon>Neopterygii</taxon>
        <taxon>Teleostei</taxon>
        <taxon>Neoteleostei</taxon>
        <taxon>Acanthomorphata</taxon>
        <taxon>Ovalentaria</taxon>
        <taxon>Pomacentridae</taxon>
        <taxon>Amphiprion</taxon>
    </lineage>
</organism>
<keyword evidence="2" id="KW-1185">Reference proteome</keyword>
<dbReference type="Gene3D" id="2.60.40.10">
    <property type="entry name" value="Immunoglobulins"/>
    <property type="match status" value="1"/>
</dbReference>
<reference evidence="1 2" key="1">
    <citation type="submission" date="2018-03" db="EMBL/GenBank/DDBJ databases">
        <title>Finding Nemo's genes: A chromosome-scale reference assembly of the genome of the orange clownfish Amphiprion percula.</title>
        <authorList>
            <person name="Lehmann R."/>
        </authorList>
    </citation>
    <scope>NUCLEOTIDE SEQUENCE</scope>
</reference>
<proteinExistence type="predicted"/>
<evidence type="ECO:0008006" key="3">
    <source>
        <dbReference type="Google" id="ProtNLM"/>
    </source>
</evidence>
<name>A0A3P8RWJ2_AMPPE</name>
<accession>A0A3P8RWJ2</accession>
<reference evidence="1" key="2">
    <citation type="submission" date="2025-08" db="UniProtKB">
        <authorList>
            <consortium name="Ensembl"/>
        </authorList>
    </citation>
    <scope>IDENTIFICATION</scope>
</reference>
<dbReference type="SUPFAM" id="SSF49265">
    <property type="entry name" value="Fibronectin type III"/>
    <property type="match status" value="1"/>
</dbReference>